<accession>A0A2N6VK51</accession>
<evidence type="ECO:0000313" key="1">
    <source>
        <dbReference type="EMBL" id="PMD04418.1"/>
    </source>
</evidence>
<dbReference type="SUPFAM" id="SSF52833">
    <property type="entry name" value="Thioredoxin-like"/>
    <property type="match status" value="1"/>
</dbReference>
<dbReference type="EMBL" id="PNHK01000081">
    <property type="protein sequence ID" value="PMD04418.1"/>
    <property type="molecule type" value="Genomic_DNA"/>
</dbReference>
<evidence type="ECO:0000313" key="2">
    <source>
        <dbReference type="Proteomes" id="UP000235598"/>
    </source>
</evidence>
<dbReference type="InterPro" id="IPR036249">
    <property type="entry name" value="Thioredoxin-like_sf"/>
</dbReference>
<sequence length="55" mass="5778">ESQQILPVMQKIVEDQAGRAVLGLVDVATSPAIQQAFQVQALPTVVAVIKGQPVP</sequence>
<protein>
    <submittedName>
        <fullName evidence="1">Co-chaperone YbbN</fullName>
    </submittedName>
</protein>
<gene>
    <name evidence="1" type="ORF">CJ199_12185</name>
</gene>
<dbReference type="AlphaFoldDB" id="A0A2N6VK51"/>
<dbReference type="Gene3D" id="3.40.30.10">
    <property type="entry name" value="Glutaredoxin"/>
    <property type="match status" value="1"/>
</dbReference>
<feature type="non-terminal residue" evidence="1">
    <location>
        <position position="1"/>
    </location>
</feature>
<proteinExistence type="predicted"/>
<name>A0A2N6VK51_9MICO</name>
<reference evidence="1 2" key="1">
    <citation type="submission" date="2017-09" db="EMBL/GenBank/DDBJ databases">
        <title>Bacterial strain isolated from the female urinary microbiota.</title>
        <authorList>
            <person name="Thomas-White K."/>
            <person name="Kumar N."/>
            <person name="Forster S."/>
            <person name="Putonti C."/>
            <person name="Lawley T."/>
            <person name="Wolfe A.J."/>
        </authorList>
    </citation>
    <scope>NUCLEOTIDE SEQUENCE [LARGE SCALE GENOMIC DNA]</scope>
    <source>
        <strain evidence="1 2">UMB1301</strain>
    </source>
</reference>
<dbReference type="Proteomes" id="UP000235598">
    <property type="component" value="Unassembled WGS sequence"/>
</dbReference>
<feature type="non-terminal residue" evidence="1">
    <location>
        <position position="55"/>
    </location>
</feature>
<organism evidence="1 2">
    <name type="scientific">Brevibacterium paucivorans</name>
    <dbReference type="NCBI Taxonomy" id="170994"/>
    <lineage>
        <taxon>Bacteria</taxon>
        <taxon>Bacillati</taxon>
        <taxon>Actinomycetota</taxon>
        <taxon>Actinomycetes</taxon>
        <taxon>Micrococcales</taxon>
        <taxon>Brevibacteriaceae</taxon>
        <taxon>Brevibacterium</taxon>
    </lineage>
</organism>
<comment type="caution">
    <text evidence="1">The sequence shown here is derived from an EMBL/GenBank/DDBJ whole genome shotgun (WGS) entry which is preliminary data.</text>
</comment>